<proteinExistence type="predicted"/>
<name>A0ABT1WVR7_ACTSU</name>
<dbReference type="Proteomes" id="UP001206331">
    <property type="component" value="Unassembled WGS sequence"/>
</dbReference>
<gene>
    <name evidence="2" type="ORF">LZL92_07670</name>
</gene>
<evidence type="ECO:0000256" key="1">
    <source>
        <dbReference type="SAM" id="Phobius"/>
    </source>
</evidence>
<evidence type="ECO:0000313" key="2">
    <source>
        <dbReference type="EMBL" id="MCQ9630166.1"/>
    </source>
</evidence>
<keyword evidence="3" id="KW-1185">Reference proteome</keyword>
<comment type="caution">
    <text evidence="2">The sequence shown here is derived from an EMBL/GenBank/DDBJ whole genome shotgun (WGS) entry which is preliminary data.</text>
</comment>
<sequence>MNKWFKNLISYSEFHCNKMPNWLKVIFAAMISGAILLNPKSFVELLDLNFEDVKTLNSFWTIFTLIASAPVAFIIWHFRDQNISQQIENARKDTNLKEFQKLENPDWLITFE</sequence>
<evidence type="ECO:0000313" key="3">
    <source>
        <dbReference type="Proteomes" id="UP001206331"/>
    </source>
</evidence>
<organism evidence="2 3">
    <name type="scientific">Actinobacillus suis</name>
    <dbReference type="NCBI Taxonomy" id="716"/>
    <lineage>
        <taxon>Bacteria</taxon>
        <taxon>Pseudomonadati</taxon>
        <taxon>Pseudomonadota</taxon>
        <taxon>Gammaproteobacteria</taxon>
        <taxon>Pasteurellales</taxon>
        <taxon>Pasteurellaceae</taxon>
        <taxon>Actinobacillus</taxon>
    </lineage>
</organism>
<keyword evidence="1" id="KW-1133">Transmembrane helix</keyword>
<dbReference type="GeneID" id="34290534"/>
<keyword evidence="1" id="KW-0812">Transmembrane</keyword>
<accession>A0ABT1WVR7</accession>
<feature type="transmembrane region" description="Helical" evidence="1">
    <location>
        <begin position="21"/>
        <end position="39"/>
    </location>
</feature>
<feature type="transmembrane region" description="Helical" evidence="1">
    <location>
        <begin position="59"/>
        <end position="78"/>
    </location>
</feature>
<reference evidence="2 3" key="1">
    <citation type="submission" date="2021-12" db="EMBL/GenBank/DDBJ databases">
        <title>Identification and characterization of A. suis stains in western Canada.</title>
        <authorList>
            <person name="Kulathunga D.G.R.S."/>
            <person name="De Oliveira Costa M."/>
        </authorList>
    </citation>
    <scope>NUCLEOTIDE SEQUENCE [LARGE SCALE GENOMIC DNA]</scope>
    <source>
        <strain evidence="2 3">18_292</strain>
    </source>
</reference>
<keyword evidence="1" id="KW-0472">Membrane</keyword>
<dbReference type="RefSeq" id="WP_015674099.1">
    <property type="nucleotide sequence ID" value="NZ_CP090556.1"/>
</dbReference>
<dbReference type="EMBL" id="JAJUPA010000007">
    <property type="protein sequence ID" value="MCQ9630166.1"/>
    <property type="molecule type" value="Genomic_DNA"/>
</dbReference>
<protein>
    <submittedName>
        <fullName evidence="2">Uncharacterized protein</fullName>
    </submittedName>
</protein>